<comment type="caution">
    <text evidence="2">The sequence shown here is derived from an EMBL/GenBank/DDBJ whole genome shotgun (WGS) entry which is preliminary data.</text>
</comment>
<dbReference type="AlphaFoldDB" id="A0AA36C6H9"/>
<evidence type="ECO:0000313" key="2">
    <source>
        <dbReference type="EMBL" id="CAJ0561918.1"/>
    </source>
</evidence>
<protein>
    <submittedName>
        <fullName evidence="2">Uncharacterized protein</fullName>
    </submittedName>
</protein>
<feature type="chain" id="PRO_5041308417" evidence="1">
    <location>
        <begin position="18"/>
        <end position="83"/>
    </location>
</feature>
<organism evidence="2 3">
    <name type="scientific">Mesorhabditis spiculigera</name>
    <dbReference type="NCBI Taxonomy" id="96644"/>
    <lineage>
        <taxon>Eukaryota</taxon>
        <taxon>Metazoa</taxon>
        <taxon>Ecdysozoa</taxon>
        <taxon>Nematoda</taxon>
        <taxon>Chromadorea</taxon>
        <taxon>Rhabditida</taxon>
        <taxon>Rhabditina</taxon>
        <taxon>Rhabditomorpha</taxon>
        <taxon>Rhabditoidea</taxon>
        <taxon>Rhabditidae</taxon>
        <taxon>Mesorhabditinae</taxon>
        <taxon>Mesorhabditis</taxon>
    </lineage>
</organism>
<keyword evidence="3" id="KW-1185">Reference proteome</keyword>
<reference evidence="2" key="1">
    <citation type="submission" date="2023-06" db="EMBL/GenBank/DDBJ databases">
        <authorList>
            <person name="Delattre M."/>
        </authorList>
    </citation>
    <scope>NUCLEOTIDE SEQUENCE</scope>
    <source>
        <strain evidence="2">AF72</strain>
    </source>
</reference>
<feature type="non-terminal residue" evidence="2">
    <location>
        <position position="1"/>
    </location>
</feature>
<name>A0AA36C6H9_9BILA</name>
<proteinExistence type="predicted"/>
<dbReference type="EMBL" id="CATQJA010000593">
    <property type="protein sequence ID" value="CAJ0561918.1"/>
    <property type="molecule type" value="Genomic_DNA"/>
</dbReference>
<accession>A0AA36C6H9</accession>
<evidence type="ECO:0000313" key="3">
    <source>
        <dbReference type="Proteomes" id="UP001177023"/>
    </source>
</evidence>
<gene>
    <name evidence="2" type="ORF">MSPICULIGERA_LOCUS1976</name>
</gene>
<sequence>MRAFLLLLFTLTVYTAAQMQGMNKKCREKVQVRIHEICPARLVPIELLTDGDIWLSKCCGASERPDNAPILCDDAYLKKTFCP</sequence>
<keyword evidence="1" id="KW-0732">Signal</keyword>
<feature type="signal peptide" evidence="1">
    <location>
        <begin position="1"/>
        <end position="17"/>
    </location>
</feature>
<dbReference type="Proteomes" id="UP001177023">
    <property type="component" value="Unassembled WGS sequence"/>
</dbReference>
<evidence type="ECO:0000256" key="1">
    <source>
        <dbReference type="SAM" id="SignalP"/>
    </source>
</evidence>